<evidence type="ECO:0000259" key="1">
    <source>
        <dbReference type="Pfam" id="PF00011"/>
    </source>
</evidence>
<name>A0A8J5SYC0_ZIZPA</name>
<evidence type="ECO:0000313" key="3">
    <source>
        <dbReference type="Proteomes" id="UP000729402"/>
    </source>
</evidence>
<dbReference type="CDD" id="cd06464">
    <property type="entry name" value="ACD_sHsps-like"/>
    <property type="match status" value="1"/>
</dbReference>
<feature type="domain" description="SHSP" evidence="1">
    <location>
        <begin position="110"/>
        <end position="155"/>
    </location>
</feature>
<reference evidence="2" key="2">
    <citation type="submission" date="2021-02" db="EMBL/GenBank/DDBJ databases">
        <authorList>
            <person name="Kimball J.A."/>
            <person name="Haas M.W."/>
            <person name="Macchietto M."/>
            <person name="Kono T."/>
            <person name="Duquette J."/>
            <person name="Shao M."/>
        </authorList>
    </citation>
    <scope>NUCLEOTIDE SEQUENCE</scope>
    <source>
        <tissue evidence="2">Fresh leaf tissue</tissue>
    </source>
</reference>
<reference evidence="2" key="1">
    <citation type="journal article" date="2021" name="bioRxiv">
        <title>Whole Genome Assembly and Annotation of Northern Wild Rice, Zizania palustris L., Supports a Whole Genome Duplication in the Zizania Genus.</title>
        <authorList>
            <person name="Haas M."/>
            <person name="Kono T."/>
            <person name="Macchietto M."/>
            <person name="Millas R."/>
            <person name="McGilp L."/>
            <person name="Shao M."/>
            <person name="Duquette J."/>
            <person name="Hirsch C.N."/>
            <person name="Kimball J."/>
        </authorList>
    </citation>
    <scope>NUCLEOTIDE SEQUENCE</scope>
    <source>
        <tissue evidence="2">Fresh leaf tissue</tissue>
    </source>
</reference>
<dbReference type="AlphaFoldDB" id="A0A8J5SYC0"/>
<sequence>MGRWGCRWEMAAPVGRSFRWGDGGAIGEKLPVGRWWRRWGDGGAGGEKVLMGSRGRRWGPRGASVGSLWRRQWGVGGCDGGEFVATPSEADREPMEKVKSNTAPGGALLHGRFKRQLRLPDNADLDSIAASLEDGVLTVRFRKLVPDQIKGPHVVGIAGSDDGKNIDGKKVEL</sequence>
<dbReference type="OrthoDB" id="1431247at2759"/>
<dbReference type="InterPro" id="IPR002068">
    <property type="entry name" value="A-crystallin/Hsp20_dom"/>
</dbReference>
<gene>
    <name evidence="2" type="ORF">GUJ93_ZPchr0004g38532</name>
</gene>
<protein>
    <recommendedName>
        <fullName evidence="1">SHSP domain-containing protein</fullName>
    </recommendedName>
</protein>
<comment type="caution">
    <text evidence="2">The sequence shown here is derived from an EMBL/GenBank/DDBJ whole genome shotgun (WGS) entry which is preliminary data.</text>
</comment>
<dbReference type="Proteomes" id="UP000729402">
    <property type="component" value="Unassembled WGS sequence"/>
</dbReference>
<accession>A0A8J5SYC0</accession>
<proteinExistence type="predicted"/>
<dbReference type="Pfam" id="PF00011">
    <property type="entry name" value="HSP20"/>
    <property type="match status" value="1"/>
</dbReference>
<keyword evidence="3" id="KW-1185">Reference proteome</keyword>
<dbReference type="EMBL" id="JAAALK010000285">
    <property type="protein sequence ID" value="KAG8064659.1"/>
    <property type="molecule type" value="Genomic_DNA"/>
</dbReference>
<evidence type="ECO:0000313" key="2">
    <source>
        <dbReference type="EMBL" id="KAG8064659.1"/>
    </source>
</evidence>
<organism evidence="2 3">
    <name type="scientific">Zizania palustris</name>
    <name type="common">Northern wild rice</name>
    <dbReference type="NCBI Taxonomy" id="103762"/>
    <lineage>
        <taxon>Eukaryota</taxon>
        <taxon>Viridiplantae</taxon>
        <taxon>Streptophyta</taxon>
        <taxon>Embryophyta</taxon>
        <taxon>Tracheophyta</taxon>
        <taxon>Spermatophyta</taxon>
        <taxon>Magnoliopsida</taxon>
        <taxon>Liliopsida</taxon>
        <taxon>Poales</taxon>
        <taxon>Poaceae</taxon>
        <taxon>BOP clade</taxon>
        <taxon>Oryzoideae</taxon>
        <taxon>Oryzeae</taxon>
        <taxon>Zizaniinae</taxon>
        <taxon>Zizania</taxon>
    </lineage>
</organism>